<dbReference type="Gene3D" id="2.70.98.50">
    <property type="entry name" value="putative glycoside hydrolase family protein from bacillus halodurans"/>
    <property type="match status" value="1"/>
</dbReference>
<dbReference type="RefSeq" id="WP_283345160.1">
    <property type="nucleotide sequence ID" value="NZ_JASHIF010000011.1"/>
</dbReference>
<dbReference type="Pfam" id="PF14498">
    <property type="entry name" value="Glyco_hyd_65N_2"/>
    <property type="match status" value="1"/>
</dbReference>
<evidence type="ECO:0000259" key="3">
    <source>
        <dbReference type="Pfam" id="PF22124"/>
    </source>
</evidence>
<proteinExistence type="predicted"/>
<sequence>MKQLFLWACASLIGVQSFAQTDKLWYDSPAKTWVEALPIGNGHLGAMVFGRTGKELIQLNHTDFWSGAPKDWNNHNAAQYFPEVKALMKQKKYAEAEELSKKLQGAFTQSYQPLADLTMTFSDTTQIGEYYRDLDLNTSTTHVRYSTPKATYERELLVSFPDKAMAMRLTANGGRSLGFTIGASSLMKNKVWIDGNILKIRLKAPKHVEPNYRGGFKPEEAVQYDDWNGEGMEAEVWVQIKSATGKVSVKDNQLVLENASEAEVYVVAATSYNGRFKSPGLEGLEPSKQAGEWMRLASGRSYESIRKMHYQDYHALYGRVDLALESKGTANIPTDKRIVNYAKDADPQMVALLFNYGRYLLISSSRHGGQAANLQGIWNNMVRPPWSSNYTTNINVQMNYWPAEMCNLSPLTEPLMNLIKDLSVNGKKTAELHYNLKGWVAHHNTDIWGLTSPVGDFGTGDPVWANWQMGAAWLCSHVYEHYLYTGNKQFLQEFYPVMKGATEFVIGFLDKNDAGYYELAFGVSPENQYKYQGKNLAISAGTAMDLALTRELLNNCYQAAKALNQDPAFVKQLEELLPKLQPFRINAKGNLMEWSEDFEETDVHHRHSSHLYALHPSNQVNPWTSPELFKAVKNSLLRRGDAGTGWAMGWKVNFWARLLDGDHAMIILKNLLSPIGFDGYDYHKGGVYRNLFDAHPPFQIDGNFGATSGIAEMLLQSHSGAVHLLPALPSTWQKGQVKGLVARGGFEVDMTWENGKLKNATILSKLGGTCRIRSEVPLKIKGAKLAKGTVSNPLLKCIDGAKPVSVVGQPLATETTKKYYEYDVVTKKGEKIICQ</sequence>
<dbReference type="PIRSF" id="PIRSF007663">
    <property type="entry name" value="UCP007663"/>
    <property type="match status" value="1"/>
</dbReference>
<evidence type="ECO:0000259" key="2">
    <source>
        <dbReference type="Pfam" id="PF21307"/>
    </source>
</evidence>
<feature type="domain" description="Alpha fucosidase A-like C-terminal" evidence="2">
    <location>
        <begin position="716"/>
        <end position="784"/>
    </location>
</feature>
<dbReference type="Pfam" id="PF22124">
    <property type="entry name" value="Glyco_hydro_95_cat"/>
    <property type="match status" value="1"/>
</dbReference>
<feature type="domain" description="Glycosyl hydrolase family 95 N-terminal" evidence="1">
    <location>
        <begin position="24"/>
        <end position="274"/>
    </location>
</feature>
<gene>
    <name evidence="4" type="ORF">QM524_14675</name>
</gene>
<protein>
    <submittedName>
        <fullName evidence="4">Glycoside hydrolase family 95 protein</fullName>
    </submittedName>
</protein>
<keyword evidence="5" id="KW-1185">Reference proteome</keyword>
<dbReference type="SUPFAM" id="SSF48208">
    <property type="entry name" value="Six-hairpin glycosidases"/>
    <property type="match status" value="1"/>
</dbReference>
<evidence type="ECO:0000313" key="4">
    <source>
        <dbReference type="EMBL" id="MDI9860455.1"/>
    </source>
</evidence>
<dbReference type="Gene3D" id="1.50.10.10">
    <property type="match status" value="1"/>
</dbReference>
<comment type="caution">
    <text evidence="4">The sequence shown here is derived from an EMBL/GenBank/DDBJ whole genome shotgun (WGS) entry which is preliminary data.</text>
</comment>
<dbReference type="Pfam" id="PF21307">
    <property type="entry name" value="Glyco_hydro_95_C"/>
    <property type="match status" value="1"/>
</dbReference>
<keyword evidence="4" id="KW-0378">Hydrolase</keyword>
<dbReference type="InterPro" id="IPR027414">
    <property type="entry name" value="GH95_N_dom"/>
</dbReference>
<accession>A0ABT6YA89</accession>
<dbReference type="EMBL" id="JASHIF010000011">
    <property type="protein sequence ID" value="MDI9860455.1"/>
    <property type="molecule type" value="Genomic_DNA"/>
</dbReference>
<dbReference type="InterPro" id="IPR008928">
    <property type="entry name" value="6-hairpin_glycosidase_sf"/>
</dbReference>
<dbReference type="Gene3D" id="2.60.40.1180">
    <property type="entry name" value="Golgi alpha-mannosidase II"/>
    <property type="match status" value="1"/>
</dbReference>
<dbReference type="InterPro" id="IPR049053">
    <property type="entry name" value="AFCA-like_C"/>
</dbReference>
<dbReference type="InterPro" id="IPR054363">
    <property type="entry name" value="GH95_cat"/>
</dbReference>
<dbReference type="InterPro" id="IPR016518">
    <property type="entry name" value="Alpha-L-fucosidase"/>
</dbReference>
<dbReference type="InterPro" id="IPR012341">
    <property type="entry name" value="6hp_glycosidase-like_sf"/>
</dbReference>
<organism evidence="4 5">
    <name type="scientific">Flectobacillus roseus</name>
    <dbReference type="NCBI Taxonomy" id="502259"/>
    <lineage>
        <taxon>Bacteria</taxon>
        <taxon>Pseudomonadati</taxon>
        <taxon>Bacteroidota</taxon>
        <taxon>Cytophagia</taxon>
        <taxon>Cytophagales</taxon>
        <taxon>Flectobacillaceae</taxon>
        <taxon>Flectobacillus</taxon>
    </lineage>
</organism>
<reference evidence="4 5" key="1">
    <citation type="submission" date="2023-05" db="EMBL/GenBank/DDBJ databases">
        <title>Novel species of genus Flectobacillus isolated from stream in China.</title>
        <authorList>
            <person name="Lu H."/>
        </authorList>
    </citation>
    <scope>NUCLEOTIDE SEQUENCE [LARGE SCALE GENOMIC DNA]</scope>
    <source>
        <strain evidence="4 5">KCTC 42575</strain>
    </source>
</reference>
<dbReference type="InterPro" id="IPR013780">
    <property type="entry name" value="Glyco_hydro_b"/>
</dbReference>
<dbReference type="PANTHER" id="PTHR31084:SF0">
    <property type="entry name" value="ALPHA-L-FUCOSIDASE 2"/>
    <property type="match status" value="1"/>
</dbReference>
<dbReference type="GO" id="GO:0016787">
    <property type="term" value="F:hydrolase activity"/>
    <property type="evidence" value="ECO:0007669"/>
    <property type="project" value="UniProtKB-KW"/>
</dbReference>
<evidence type="ECO:0000313" key="5">
    <source>
        <dbReference type="Proteomes" id="UP001236507"/>
    </source>
</evidence>
<name>A0ABT6YA89_9BACT</name>
<dbReference type="Proteomes" id="UP001236507">
    <property type="component" value="Unassembled WGS sequence"/>
</dbReference>
<dbReference type="PANTHER" id="PTHR31084">
    <property type="entry name" value="ALPHA-L-FUCOSIDASE 2"/>
    <property type="match status" value="1"/>
</dbReference>
<feature type="domain" description="Glycosyl hydrolase family 95 catalytic" evidence="3">
    <location>
        <begin position="301"/>
        <end position="714"/>
    </location>
</feature>
<evidence type="ECO:0000259" key="1">
    <source>
        <dbReference type="Pfam" id="PF14498"/>
    </source>
</evidence>